<dbReference type="EMBL" id="JBHSED010000040">
    <property type="protein sequence ID" value="MFC4305869.1"/>
    <property type="molecule type" value="Genomic_DNA"/>
</dbReference>
<organism evidence="1 2">
    <name type="scientific">Cohnella boryungensis</name>
    <dbReference type="NCBI Taxonomy" id="768479"/>
    <lineage>
        <taxon>Bacteria</taxon>
        <taxon>Bacillati</taxon>
        <taxon>Bacillota</taxon>
        <taxon>Bacilli</taxon>
        <taxon>Bacillales</taxon>
        <taxon>Paenibacillaceae</taxon>
        <taxon>Cohnella</taxon>
    </lineage>
</organism>
<comment type="caution">
    <text evidence="1">The sequence shown here is derived from an EMBL/GenBank/DDBJ whole genome shotgun (WGS) entry which is preliminary data.</text>
</comment>
<name>A0ABV8SE84_9BACL</name>
<dbReference type="SUPFAM" id="SSF53901">
    <property type="entry name" value="Thiolase-like"/>
    <property type="match status" value="1"/>
</dbReference>
<dbReference type="RefSeq" id="WP_204601434.1">
    <property type="nucleotide sequence ID" value="NZ_JBHSED010000040.1"/>
</dbReference>
<reference evidence="2" key="1">
    <citation type="journal article" date="2019" name="Int. J. Syst. Evol. Microbiol.">
        <title>The Global Catalogue of Microorganisms (GCM) 10K type strain sequencing project: providing services to taxonomists for standard genome sequencing and annotation.</title>
        <authorList>
            <consortium name="The Broad Institute Genomics Platform"/>
            <consortium name="The Broad Institute Genome Sequencing Center for Infectious Disease"/>
            <person name="Wu L."/>
            <person name="Ma J."/>
        </authorList>
    </citation>
    <scope>NUCLEOTIDE SEQUENCE [LARGE SCALE GENOMIC DNA]</scope>
    <source>
        <strain evidence="2">CGMCC 4.1641</strain>
    </source>
</reference>
<proteinExistence type="predicted"/>
<gene>
    <name evidence="1" type="ORF">ACFO1S_20775</name>
</gene>
<sequence length="271" mass="29210">MSLAIASICSIGPWGRTSDKLGEWLDGTEEALARSAELPAVPGFIESGFNPLVQQCFAPHFANGKVKDPRRLAVVLGSTFGDTTTADLASMNLLQGKIHNALLFYQSVPNSILGYLSREQSLTEMFTCFAGYGHTAYAGLSLAELYLGMDSVEQVLVIGVETRSDRADEMFAWLNTDEPGGVSFDWAVSLLVEKAQEEEELSVSSGQTLIACAAASEQEASPGFGRSCPALLEIARTVADLEADRGGATRRQTLIRERDFGGNGYEIRLSR</sequence>
<evidence type="ECO:0008006" key="3">
    <source>
        <dbReference type="Google" id="ProtNLM"/>
    </source>
</evidence>
<protein>
    <recommendedName>
        <fullName evidence="3">Beta-ketoacyl synthase N-terminal domain-containing protein</fullName>
    </recommendedName>
</protein>
<accession>A0ABV8SE84</accession>
<keyword evidence="2" id="KW-1185">Reference proteome</keyword>
<evidence type="ECO:0000313" key="1">
    <source>
        <dbReference type="EMBL" id="MFC4305869.1"/>
    </source>
</evidence>
<dbReference type="Proteomes" id="UP001595755">
    <property type="component" value="Unassembled WGS sequence"/>
</dbReference>
<dbReference type="InterPro" id="IPR016039">
    <property type="entry name" value="Thiolase-like"/>
</dbReference>
<evidence type="ECO:0000313" key="2">
    <source>
        <dbReference type="Proteomes" id="UP001595755"/>
    </source>
</evidence>